<dbReference type="EMBL" id="FQXK01000010">
    <property type="protein sequence ID" value="SHI03018.1"/>
    <property type="molecule type" value="Genomic_DNA"/>
</dbReference>
<feature type="transmembrane region" description="Helical" evidence="6">
    <location>
        <begin position="344"/>
        <end position="360"/>
    </location>
</feature>
<evidence type="ECO:0000256" key="6">
    <source>
        <dbReference type="SAM" id="Phobius"/>
    </source>
</evidence>
<feature type="transmembrane region" description="Helical" evidence="6">
    <location>
        <begin position="405"/>
        <end position="425"/>
    </location>
</feature>
<gene>
    <name evidence="7" type="ORF">SAMN02745229_01311</name>
</gene>
<dbReference type="GeneID" id="89511394"/>
<keyword evidence="3 6" id="KW-0812">Transmembrane</keyword>
<dbReference type="Pfam" id="PF01943">
    <property type="entry name" value="Polysacc_synt"/>
    <property type="match status" value="1"/>
</dbReference>
<dbReference type="PANTHER" id="PTHR30250:SF26">
    <property type="entry name" value="PSMA PROTEIN"/>
    <property type="match status" value="1"/>
</dbReference>
<feature type="transmembrane region" description="Helical" evidence="6">
    <location>
        <begin position="469"/>
        <end position="491"/>
    </location>
</feature>
<dbReference type="Proteomes" id="UP000184278">
    <property type="component" value="Unassembled WGS sequence"/>
</dbReference>
<feature type="transmembrane region" description="Helical" evidence="6">
    <location>
        <begin position="315"/>
        <end position="338"/>
    </location>
</feature>
<dbReference type="InterPro" id="IPR002797">
    <property type="entry name" value="Polysacc_synth"/>
</dbReference>
<evidence type="ECO:0000256" key="5">
    <source>
        <dbReference type="ARBA" id="ARBA00023136"/>
    </source>
</evidence>
<protein>
    <submittedName>
        <fullName evidence="7">Membrane protein involved in the export of O-antigen and teichoic acid</fullName>
    </submittedName>
</protein>
<feature type="transmembrane region" description="Helical" evidence="6">
    <location>
        <begin position="95"/>
        <end position="118"/>
    </location>
</feature>
<feature type="transmembrane region" description="Helical" evidence="6">
    <location>
        <begin position="12"/>
        <end position="30"/>
    </location>
</feature>
<feature type="transmembrane region" description="Helical" evidence="6">
    <location>
        <begin position="445"/>
        <end position="463"/>
    </location>
</feature>
<dbReference type="GO" id="GO:0005886">
    <property type="term" value="C:plasma membrane"/>
    <property type="evidence" value="ECO:0007669"/>
    <property type="project" value="UniProtKB-SubCell"/>
</dbReference>
<accession>A0A1M5XU17</accession>
<dbReference type="InterPro" id="IPR050833">
    <property type="entry name" value="Poly_Biosynth_Transport"/>
</dbReference>
<evidence type="ECO:0000256" key="4">
    <source>
        <dbReference type="ARBA" id="ARBA00022989"/>
    </source>
</evidence>
<keyword evidence="2" id="KW-1003">Cell membrane</keyword>
<dbReference type="AlphaFoldDB" id="A0A1M5XU17"/>
<dbReference type="STRING" id="1121131.SAMN02745229_01311"/>
<comment type="subcellular location">
    <subcellularLocation>
        <location evidence="1">Cell membrane</location>
        <topology evidence="1">Multi-pass membrane protein</topology>
    </subcellularLocation>
</comment>
<evidence type="ECO:0000313" key="7">
    <source>
        <dbReference type="EMBL" id="SHI03018.1"/>
    </source>
</evidence>
<dbReference type="OrthoDB" id="8609648at2"/>
<feature type="transmembrane region" description="Helical" evidence="6">
    <location>
        <begin position="171"/>
        <end position="191"/>
    </location>
</feature>
<keyword evidence="4 6" id="KW-1133">Transmembrane helix</keyword>
<feature type="transmembrane region" description="Helical" evidence="6">
    <location>
        <begin position="274"/>
        <end position="294"/>
    </location>
</feature>
<dbReference type="RefSeq" id="WP_073386474.1">
    <property type="nucleotide sequence ID" value="NZ_FQXK01000010.1"/>
</dbReference>
<keyword evidence="8" id="KW-1185">Reference proteome</keyword>
<organism evidence="7 8">
    <name type="scientific">Butyrivibrio fibrisolvens DSM 3071</name>
    <dbReference type="NCBI Taxonomy" id="1121131"/>
    <lineage>
        <taxon>Bacteria</taxon>
        <taxon>Bacillati</taxon>
        <taxon>Bacillota</taxon>
        <taxon>Clostridia</taxon>
        <taxon>Lachnospirales</taxon>
        <taxon>Lachnospiraceae</taxon>
        <taxon>Butyrivibrio</taxon>
    </lineage>
</organism>
<sequence length="510" mass="57195">MANTSGRVKNTVRNIFFGYLGTVITALLGFGARKLFIMRLSDTLLGVNEFYTGILSALSLAELGIGTALNFSLYKPIAEDDTETIKSYMALYKKAYRIIAATVGVIGLAIAPFLPYIVKDRGSVTVRDLTLYYLIFLFNSATSYLVAYKYSLVNAQQKSYIQTNITTVTKMFSVTAQIVVLFLTSSFYAYLLTDAFVQLLQKVVVSRYLNKMYPYLEDKEVRPLTKQQTDVVKEKTASLLWLKIGDTARLQTDSIIITAFIDVTTTGLVGNFNMVINTISSFVNTIFNAALPGFGNLIATETKKRQYELFKVYRFFAVWIYGFSAVGFYILLTPLIVIMYGQEWAMAQNILAWIVVEYYLKGERIVVNNFKTAAGKFEQDKYLAMIQGIVNLVISIALAKTIGLVGVYIGTVVSGLIANFVRPVIIYNECFDIKAGEYFIDSVKYHVVLIVTLVVCVFLSKYTLPVISIPAFIVSGLVISLVYNAFFLIIFGRSSEFKYLLGILRRRKKA</sequence>
<name>A0A1M5XU17_BUTFI</name>
<reference evidence="8" key="1">
    <citation type="submission" date="2016-11" db="EMBL/GenBank/DDBJ databases">
        <authorList>
            <person name="Varghese N."/>
            <person name="Submissions S."/>
        </authorList>
    </citation>
    <scope>NUCLEOTIDE SEQUENCE [LARGE SCALE GENOMIC DNA]</scope>
    <source>
        <strain evidence="8">DSM 3071</strain>
    </source>
</reference>
<keyword evidence="5 6" id="KW-0472">Membrane</keyword>
<evidence type="ECO:0000256" key="2">
    <source>
        <dbReference type="ARBA" id="ARBA00022475"/>
    </source>
</evidence>
<evidence type="ECO:0000256" key="1">
    <source>
        <dbReference type="ARBA" id="ARBA00004651"/>
    </source>
</evidence>
<evidence type="ECO:0000256" key="3">
    <source>
        <dbReference type="ARBA" id="ARBA00022692"/>
    </source>
</evidence>
<proteinExistence type="predicted"/>
<feature type="transmembrane region" description="Helical" evidence="6">
    <location>
        <begin position="130"/>
        <end position="150"/>
    </location>
</feature>
<dbReference type="PANTHER" id="PTHR30250">
    <property type="entry name" value="PST FAMILY PREDICTED COLANIC ACID TRANSPORTER"/>
    <property type="match status" value="1"/>
</dbReference>
<feature type="transmembrane region" description="Helical" evidence="6">
    <location>
        <begin position="50"/>
        <end position="74"/>
    </location>
</feature>
<evidence type="ECO:0000313" key="8">
    <source>
        <dbReference type="Proteomes" id="UP000184278"/>
    </source>
</evidence>
<feature type="transmembrane region" description="Helical" evidence="6">
    <location>
        <begin position="381"/>
        <end position="399"/>
    </location>
</feature>